<name>A0A0K1EER0_CHOCO</name>
<proteinExistence type="predicted"/>
<evidence type="ECO:0000313" key="3">
    <source>
        <dbReference type="Proteomes" id="UP000067626"/>
    </source>
</evidence>
<sequence length="271" mass="27866">MSHSPSAPSSAAAGTPGPAAGMPNPEPQALHARVTALLASPAITERRPPAEEPWPLPGPEPLDLAALYAVTDGLVLADGATLLRRGELARATDWLKQDRSLDWPEGLVVLGEHQELVVVLDLDPTGARAGGGILEAPHDGLSTFQRLDRSALGYLERHAGVGPGDPGPEQRLADAIARRDVAALHEALALPLYPGAERNAALGALTLGSLLAAAGDDAGALKAFERSVAARVRAARRGAGALERAAALRACVAAAREAGATTLAEQLAQQR</sequence>
<feature type="compositionally biased region" description="Low complexity" evidence="1">
    <location>
        <begin position="1"/>
        <end position="21"/>
    </location>
</feature>
<dbReference type="Proteomes" id="UP000067626">
    <property type="component" value="Chromosome"/>
</dbReference>
<keyword evidence="3" id="KW-1185">Reference proteome</keyword>
<accession>A0A0K1EER0</accession>
<feature type="region of interest" description="Disordered" evidence="1">
    <location>
        <begin position="1"/>
        <end position="58"/>
    </location>
</feature>
<dbReference type="EMBL" id="CP012159">
    <property type="protein sequence ID" value="AKT39360.1"/>
    <property type="molecule type" value="Genomic_DNA"/>
</dbReference>
<dbReference type="STRING" id="52.CMC5_035070"/>
<reference evidence="2 3" key="1">
    <citation type="submission" date="2015-07" db="EMBL/GenBank/DDBJ databases">
        <title>Genome analysis of myxobacterium Chondromyces crocatus Cm c5 reveals a high potential for natural compound synthesis and the genetic basis for the loss of fruiting body formation.</title>
        <authorList>
            <person name="Zaburannyi N."/>
            <person name="Bunk B."/>
            <person name="Maier J."/>
            <person name="Overmann J."/>
            <person name="Mueller R."/>
        </authorList>
    </citation>
    <scope>NUCLEOTIDE SEQUENCE [LARGE SCALE GENOMIC DNA]</scope>
    <source>
        <strain evidence="2 3">Cm c5</strain>
    </source>
</reference>
<dbReference type="AlphaFoldDB" id="A0A0K1EER0"/>
<organism evidence="2 3">
    <name type="scientific">Chondromyces crocatus</name>
    <dbReference type="NCBI Taxonomy" id="52"/>
    <lineage>
        <taxon>Bacteria</taxon>
        <taxon>Pseudomonadati</taxon>
        <taxon>Myxococcota</taxon>
        <taxon>Polyangia</taxon>
        <taxon>Polyangiales</taxon>
        <taxon>Polyangiaceae</taxon>
        <taxon>Chondromyces</taxon>
    </lineage>
</organism>
<evidence type="ECO:0000313" key="2">
    <source>
        <dbReference type="EMBL" id="AKT39360.1"/>
    </source>
</evidence>
<protein>
    <submittedName>
        <fullName evidence="2">Uncharacterized protein</fullName>
    </submittedName>
</protein>
<gene>
    <name evidence="2" type="ORF">CMC5_035070</name>
</gene>
<evidence type="ECO:0000256" key="1">
    <source>
        <dbReference type="SAM" id="MobiDB-lite"/>
    </source>
</evidence>
<dbReference type="RefSeq" id="WP_245678478.1">
    <property type="nucleotide sequence ID" value="NZ_CP012159.1"/>
</dbReference>
<dbReference type="KEGG" id="ccro:CMC5_035070"/>